<dbReference type="Pfam" id="PF00155">
    <property type="entry name" value="Aminotran_1_2"/>
    <property type="match status" value="1"/>
</dbReference>
<evidence type="ECO:0000256" key="7">
    <source>
        <dbReference type="ARBA" id="ARBA00022898"/>
    </source>
</evidence>
<dbReference type="InterPro" id="IPR019942">
    <property type="entry name" value="DapL/ALD1"/>
</dbReference>
<feature type="modified residue" description="N6-(pyridoxal phosphate)lysine" evidence="9">
    <location>
        <position position="249"/>
    </location>
</feature>
<feature type="binding site" evidence="9">
    <location>
        <position position="218"/>
    </location>
    <ligand>
        <name>pyridoxal 5'-phosphate</name>
        <dbReference type="ChEBI" id="CHEBI:597326"/>
    </ligand>
</feature>
<comment type="catalytic activity">
    <reaction evidence="8 9">
        <text>(2S,6S)-2,6-diaminopimelate + 2-oxoglutarate = (S)-2,3,4,5-tetrahydrodipicolinate + L-glutamate + H2O + H(+)</text>
        <dbReference type="Rhea" id="RHEA:23988"/>
        <dbReference type="ChEBI" id="CHEBI:15377"/>
        <dbReference type="ChEBI" id="CHEBI:15378"/>
        <dbReference type="ChEBI" id="CHEBI:16810"/>
        <dbReference type="ChEBI" id="CHEBI:16845"/>
        <dbReference type="ChEBI" id="CHEBI:29985"/>
        <dbReference type="ChEBI" id="CHEBI:57609"/>
        <dbReference type="EC" id="2.6.1.83"/>
    </reaction>
</comment>
<feature type="binding site" evidence="9">
    <location>
        <position position="187"/>
    </location>
    <ligand>
        <name>substrate</name>
    </ligand>
</feature>
<accession>A0A2T1M323</accession>
<dbReference type="EC" id="2.6.1.83" evidence="3 9"/>
<feature type="binding site" evidence="9">
    <location>
        <begin position="246"/>
        <end position="248"/>
    </location>
    <ligand>
        <name>pyridoxal 5'-phosphate</name>
        <dbReference type="ChEBI" id="CHEBI:597326"/>
    </ligand>
</feature>
<evidence type="ECO:0000256" key="8">
    <source>
        <dbReference type="ARBA" id="ARBA00051934"/>
    </source>
</evidence>
<dbReference type="AlphaFoldDB" id="A0A2T1M323"/>
<dbReference type="OrthoDB" id="9802328at2"/>
<sequence>MTTINDNYLKLKAGYLFPEIARRVNTFAQANPDAKIIRLGIGDVTEPLPEACRMAMIQAVEDMGSRNTFKGYGPEQGYTWLREKIAENDFHRYGCTVDADEIFISDGSKCDTGNILDIFGDDNIIAVTDPVYPVYVDTNVMAGHSGEVNNQGEYEGFVYLPITAENDFTAQLPTQKVDLIYLCFPNNPTGATATKEHLQAWVNYAKENHSIILFDAAYEAFISDPSVPHSIYEIEGARDCAIEFRSFSKTAGFTGTRCAFTVVPKTLTGKARNGSDVELWKLWNRRQSTKFNGVSYIVQRAAEAIYSDAGKAQVKDLIRFYMDNAKIIRDKLTEAGLTVYGGTNAPYVWVKTPHGLTSWDFFDKLLQTVNVVGTPGSGFGAAGEGYFRISAFNSRENVEEAMRRITEKFRE</sequence>
<protein>
    <recommendedName>
        <fullName evidence="4 9">LL-diaminopimelate aminotransferase</fullName>
        <shortName evidence="9">DAP-AT</shortName>
        <shortName evidence="9">DAP-aminotransferase</shortName>
        <shortName evidence="9">LL-DAP-aminotransferase</shortName>
        <ecNumber evidence="3 9">2.6.1.83</ecNumber>
    </recommendedName>
</protein>
<dbReference type="GO" id="GO:0033362">
    <property type="term" value="P:lysine biosynthetic process via diaminopimelate, diaminopimelate-aminotransferase pathway"/>
    <property type="evidence" value="ECO:0007669"/>
    <property type="project" value="UniProtKB-UniRule"/>
</dbReference>
<dbReference type="InterPro" id="IPR004839">
    <property type="entry name" value="Aminotransferase_I/II_large"/>
</dbReference>
<feature type="binding site" evidence="9">
    <location>
        <position position="72"/>
    </location>
    <ligand>
        <name>pyridoxal 5'-phosphate</name>
        <dbReference type="ChEBI" id="CHEBI:597326"/>
    </ligand>
</feature>
<evidence type="ECO:0000256" key="1">
    <source>
        <dbReference type="ARBA" id="ARBA00001933"/>
    </source>
</evidence>
<dbReference type="Gene3D" id="3.40.640.10">
    <property type="entry name" value="Type I PLP-dependent aspartate aminotransferase-like (Major domain)"/>
    <property type="match status" value="1"/>
</dbReference>
<dbReference type="NCBIfam" id="TIGR03542">
    <property type="entry name" value="DAPAT_plant"/>
    <property type="match status" value="1"/>
</dbReference>
<evidence type="ECO:0000256" key="4">
    <source>
        <dbReference type="ARBA" id="ARBA00018052"/>
    </source>
</evidence>
<dbReference type="Proteomes" id="UP000239001">
    <property type="component" value="Unassembled WGS sequence"/>
</dbReference>
<comment type="cofactor">
    <cofactor evidence="1 9">
        <name>pyridoxal 5'-phosphate</name>
        <dbReference type="ChEBI" id="CHEBI:597326"/>
    </cofactor>
</comment>
<feature type="binding site" evidence="9">
    <location>
        <position position="187"/>
    </location>
    <ligand>
        <name>pyridoxal 5'-phosphate</name>
        <dbReference type="ChEBI" id="CHEBI:597326"/>
    </ligand>
</feature>
<feature type="binding site" evidence="9">
    <location>
        <position position="257"/>
    </location>
    <ligand>
        <name>pyridoxal 5'-phosphate</name>
        <dbReference type="ChEBI" id="CHEBI:597326"/>
    </ligand>
</feature>
<feature type="binding site" evidence="9">
    <location>
        <position position="292"/>
    </location>
    <ligand>
        <name>pyridoxal 5'-phosphate</name>
        <dbReference type="ChEBI" id="CHEBI:597326"/>
    </ligand>
</feature>
<feature type="binding site" evidence="9">
    <location>
        <position position="109"/>
    </location>
    <ligand>
        <name>substrate</name>
    </ligand>
</feature>
<dbReference type="InterPro" id="IPR015424">
    <property type="entry name" value="PyrdxlP-dep_Trfase"/>
</dbReference>
<comment type="subunit">
    <text evidence="9">Homodimer.</text>
</comment>
<dbReference type="InterPro" id="IPR015421">
    <property type="entry name" value="PyrdxlP-dep_Trfase_major"/>
</dbReference>
<feature type="binding site" evidence="9">
    <location>
        <position position="132"/>
    </location>
    <ligand>
        <name>substrate</name>
    </ligand>
</feature>
<feature type="binding site" evidence="9">
    <location>
        <position position="132"/>
    </location>
    <ligand>
        <name>pyridoxal 5'-phosphate</name>
        <dbReference type="ChEBI" id="CHEBI:597326"/>
    </ligand>
</feature>
<feature type="binding site" evidence="9">
    <location>
        <begin position="108"/>
        <end position="109"/>
    </location>
    <ligand>
        <name>pyridoxal 5'-phosphate</name>
        <dbReference type="ChEBI" id="CHEBI:597326"/>
    </ligand>
</feature>
<dbReference type="PANTHER" id="PTHR43144">
    <property type="entry name" value="AMINOTRANSFERASE"/>
    <property type="match status" value="1"/>
</dbReference>
<dbReference type="CDD" id="cd00609">
    <property type="entry name" value="AAT_like"/>
    <property type="match status" value="1"/>
</dbReference>
<dbReference type="GO" id="GO:0010285">
    <property type="term" value="F:L,L-diaminopimelate aminotransferase activity"/>
    <property type="evidence" value="ECO:0007669"/>
    <property type="project" value="UniProtKB-UniRule"/>
</dbReference>
<evidence type="ECO:0000313" key="12">
    <source>
        <dbReference type="Proteomes" id="UP000239001"/>
    </source>
</evidence>
<evidence type="ECO:0000259" key="10">
    <source>
        <dbReference type="Pfam" id="PF00155"/>
    </source>
</evidence>
<dbReference type="UniPathway" id="UPA00034">
    <property type="reaction ID" value="UER00466"/>
</dbReference>
<dbReference type="Gene3D" id="3.90.1150.10">
    <property type="entry name" value="Aspartate Aminotransferase, domain 1"/>
    <property type="match status" value="1"/>
</dbReference>
<evidence type="ECO:0000256" key="9">
    <source>
        <dbReference type="HAMAP-Rule" id="MF_01642"/>
    </source>
</evidence>
<dbReference type="RefSeq" id="WP_106454867.1">
    <property type="nucleotide sequence ID" value="NZ_PXOH01000001.1"/>
</dbReference>
<comment type="caution">
    <text evidence="11">The sequence shown here is derived from an EMBL/GenBank/DDBJ whole genome shotgun (WGS) entry which is preliminary data.</text>
</comment>
<organism evidence="11 12">
    <name type="scientific">Aphanothece hegewaldii CCALA 016</name>
    <dbReference type="NCBI Taxonomy" id="2107694"/>
    <lineage>
        <taxon>Bacteria</taxon>
        <taxon>Bacillati</taxon>
        <taxon>Cyanobacteriota</taxon>
        <taxon>Cyanophyceae</taxon>
        <taxon>Oscillatoriophycideae</taxon>
        <taxon>Chroococcales</taxon>
        <taxon>Aphanothecaceae</taxon>
        <taxon>Aphanothece</taxon>
    </lineage>
</organism>
<feature type="domain" description="Aminotransferase class I/classII large" evidence="10">
    <location>
        <begin position="35"/>
        <end position="405"/>
    </location>
</feature>
<feature type="binding site" evidence="9">
    <location>
        <position position="42"/>
    </location>
    <ligand>
        <name>substrate</name>
    </ligand>
</feature>
<keyword evidence="12" id="KW-1185">Reference proteome</keyword>
<feature type="binding site" evidence="9">
    <location>
        <position position="388"/>
    </location>
    <ligand>
        <name>substrate</name>
    </ligand>
</feature>
<reference evidence="11 12" key="2">
    <citation type="submission" date="2018-03" db="EMBL/GenBank/DDBJ databases">
        <authorList>
            <person name="Keele B.F."/>
        </authorList>
    </citation>
    <scope>NUCLEOTIDE SEQUENCE [LARGE SCALE GENOMIC DNA]</scope>
    <source>
        <strain evidence="11 12">CCALA 016</strain>
    </source>
</reference>
<comment type="function">
    <text evidence="9">Involved in the synthesis of meso-diaminopimelate (m-DAP or DL-DAP), required for both lysine and peptidoglycan biosynthesis. Catalyzes the direct conversion of tetrahydrodipicolinate to LL-diaminopimelate.</text>
</comment>
<dbReference type="GO" id="GO:0030170">
    <property type="term" value="F:pyridoxal phosphate binding"/>
    <property type="evidence" value="ECO:0007669"/>
    <property type="project" value="UniProtKB-UniRule"/>
</dbReference>
<gene>
    <name evidence="9" type="primary">dapL</name>
    <name evidence="11" type="ORF">C7H19_00180</name>
</gene>
<evidence type="ECO:0000313" key="11">
    <source>
        <dbReference type="EMBL" id="PSF39244.1"/>
    </source>
</evidence>
<name>A0A2T1M323_9CHRO</name>
<evidence type="ECO:0000256" key="5">
    <source>
        <dbReference type="ARBA" id="ARBA00022576"/>
    </source>
</evidence>
<feature type="binding site" evidence="9">
    <location>
        <position position="15"/>
    </location>
    <ligand>
        <name>substrate</name>
    </ligand>
</feature>
<evidence type="ECO:0000256" key="6">
    <source>
        <dbReference type="ARBA" id="ARBA00022679"/>
    </source>
</evidence>
<dbReference type="EMBL" id="PXOH01000001">
    <property type="protein sequence ID" value="PSF39244.1"/>
    <property type="molecule type" value="Genomic_DNA"/>
</dbReference>
<reference evidence="11 12" key="1">
    <citation type="submission" date="2018-03" db="EMBL/GenBank/DDBJ databases">
        <title>The ancient ancestry and fast evolution of plastids.</title>
        <authorList>
            <person name="Moore K.R."/>
            <person name="Magnabosco C."/>
            <person name="Momper L."/>
            <person name="Gold D.A."/>
            <person name="Bosak T."/>
            <person name="Fournier G.P."/>
        </authorList>
    </citation>
    <scope>NUCLEOTIDE SEQUENCE [LARGE SCALE GENOMIC DNA]</scope>
    <source>
        <strain evidence="11 12">CCALA 016</strain>
    </source>
</reference>
<keyword evidence="5 9" id="KW-0032">Aminotransferase</keyword>
<proteinExistence type="inferred from homology"/>
<comment type="pathway">
    <text evidence="2 9">Amino-acid biosynthesis; L-lysine biosynthesis via DAP pathway; LL-2,6-diaminopimelate from (S)-tetrahydrodipicolinate (aminotransferase route): step 1/1.</text>
</comment>
<dbReference type="InterPro" id="IPR015422">
    <property type="entry name" value="PyrdxlP-dep_Trfase_small"/>
</dbReference>
<dbReference type="HAMAP" id="MF_01642">
    <property type="entry name" value="DapL_aminotrans_1"/>
    <property type="match status" value="1"/>
</dbReference>
<comment type="similarity">
    <text evidence="9">Belongs to the class-I pyridoxal-phosphate-dependent aminotransferase family. LL-diaminopimelate aminotransferase subfamily.</text>
</comment>
<keyword evidence="6 9" id="KW-0808">Transferase</keyword>
<dbReference type="FunFam" id="3.40.640.10:FF:000099">
    <property type="entry name" value="LL-diaminopimelate aminotransferase, chloroplastic"/>
    <property type="match status" value="1"/>
</dbReference>
<evidence type="ECO:0000256" key="2">
    <source>
        <dbReference type="ARBA" id="ARBA00004982"/>
    </source>
</evidence>
<keyword evidence="7 9" id="KW-0663">Pyridoxal phosphate</keyword>
<dbReference type="SUPFAM" id="SSF53383">
    <property type="entry name" value="PLP-dependent transferases"/>
    <property type="match status" value="1"/>
</dbReference>
<evidence type="ECO:0000256" key="3">
    <source>
        <dbReference type="ARBA" id="ARBA00013138"/>
    </source>
</evidence>
<feature type="binding site" evidence="9">
    <location>
        <position position="292"/>
    </location>
    <ligand>
        <name>substrate</name>
    </ligand>
</feature>